<gene>
    <name evidence="3" type="ordered locus">Rpdx1_0243</name>
</gene>
<dbReference type="STRING" id="652103.Rpdx1_0243"/>
<dbReference type="Proteomes" id="UP000001402">
    <property type="component" value="Chromosome"/>
</dbReference>
<evidence type="ECO:0000313" key="4">
    <source>
        <dbReference type="Proteomes" id="UP000001402"/>
    </source>
</evidence>
<evidence type="ECO:0000313" key="3">
    <source>
        <dbReference type="EMBL" id="ADU41886.1"/>
    </source>
</evidence>
<dbReference type="PANTHER" id="PTHR42941">
    <property type="entry name" value="SLL1037 PROTEIN"/>
    <property type="match status" value="1"/>
</dbReference>
<dbReference type="Gene3D" id="3.40.190.10">
    <property type="entry name" value="Periplasmic binding protein-like II"/>
    <property type="match status" value="2"/>
</dbReference>
<keyword evidence="2" id="KW-0812">Transmembrane</keyword>
<dbReference type="AlphaFoldDB" id="E6VHB4"/>
<name>E6VHB4_RHOPX</name>
<evidence type="ECO:0000256" key="1">
    <source>
        <dbReference type="SAM" id="MobiDB-lite"/>
    </source>
</evidence>
<dbReference type="InterPro" id="IPR011852">
    <property type="entry name" value="TRAP_TAXI"/>
</dbReference>
<protein>
    <submittedName>
        <fullName evidence="3">TRAP transporter solute receptor, TAXI family</fullName>
    </submittedName>
</protein>
<evidence type="ECO:0000256" key="2">
    <source>
        <dbReference type="SAM" id="Phobius"/>
    </source>
</evidence>
<feature type="transmembrane region" description="Helical" evidence="2">
    <location>
        <begin position="34"/>
        <end position="54"/>
    </location>
</feature>
<keyword evidence="2" id="KW-0472">Membrane</keyword>
<reference evidence="3" key="1">
    <citation type="submission" date="2010-12" db="EMBL/GenBank/DDBJ databases">
        <title>Complete sequence of Rhodopseudomonas palustris DX-1.</title>
        <authorList>
            <consortium name="US DOE Joint Genome Institute"/>
            <person name="Lucas S."/>
            <person name="Copeland A."/>
            <person name="Lapidus A."/>
            <person name="Cheng J.-F."/>
            <person name="Goodwin L."/>
            <person name="Pitluck S."/>
            <person name="Misra M."/>
            <person name="Chertkov O."/>
            <person name="Detter J.C."/>
            <person name="Han C."/>
            <person name="Tapia R."/>
            <person name="Land M."/>
            <person name="Hauser L."/>
            <person name="Kyrpides N."/>
            <person name="Ivanova N."/>
            <person name="Ovchinnikova G."/>
            <person name="Logan B."/>
            <person name="Oda Y."/>
            <person name="Harwood C."/>
            <person name="Woyke T."/>
        </authorList>
    </citation>
    <scope>NUCLEOTIDE SEQUENCE [LARGE SCALE GENOMIC DNA]</scope>
    <source>
        <strain evidence="3">DX-1</strain>
    </source>
</reference>
<dbReference type="eggNOG" id="COG2358">
    <property type="taxonomic scope" value="Bacteria"/>
</dbReference>
<dbReference type="NCBIfam" id="TIGR02122">
    <property type="entry name" value="TRAP_TAXI"/>
    <property type="match status" value="1"/>
</dbReference>
<dbReference type="Pfam" id="PF16868">
    <property type="entry name" value="NMT1_3"/>
    <property type="match status" value="1"/>
</dbReference>
<feature type="region of interest" description="Disordered" evidence="1">
    <location>
        <begin position="1"/>
        <end position="25"/>
    </location>
</feature>
<organism evidence="3 4">
    <name type="scientific">Rhodopseudomonas palustris (strain DX-1)</name>
    <dbReference type="NCBI Taxonomy" id="652103"/>
    <lineage>
        <taxon>Bacteria</taxon>
        <taxon>Pseudomonadati</taxon>
        <taxon>Pseudomonadota</taxon>
        <taxon>Alphaproteobacteria</taxon>
        <taxon>Hyphomicrobiales</taxon>
        <taxon>Nitrobacteraceae</taxon>
        <taxon>Rhodopseudomonas</taxon>
    </lineage>
</organism>
<dbReference type="PANTHER" id="PTHR42941:SF1">
    <property type="entry name" value="SLL1037 PROTEIN"/>
    <property type="match status" value="1"/>
</dbReference>
<proteinExistence type="predicted"/>
<dbReference type="KEGG" id="rpx:Rpdx1_0243"/>
<keyword evidence="3" id="KW-0675">Receptor</keyword>
<dbReference type="HOGENOM" id="CLU_033215_6_0_5"/>
<dbReference type="EMBL" id="CP002418">
    <property type="protein sequence ID" value="ADU41886.1"/>
    <property type="molecule type" value="Genomic_DNA"/>
</dbReference>
<dbReference type="OrthoDB" id="252197at2"/>
<sequence length="481" mass="50827">MNSARLLSRSMDGPDPGEAVLQPSPRSPRRRMTLILLATILALIGAVSAGYYFAMRPVTLKIAVGPQTGDDYKLIQALAQVFARERNTVRLRPVVTDGPAASAVALKSGTVDLAVIRGDLPVPKVAQSVAVLHKNVAVLWAPASAEQKAKRKSGKSSAIAGITDLAGKRVGVVGRTEANAGLLGVILQQYGVDPAKVQSIALPAGEVAEAVRSRKVDALLAAGPLNSKTIADAVLATAHTGREPVFLSVDSAEALAANHPSYEATSIPAGAFGGAPVRPDNEIKTVSFSHYIVARDGASDTTIATFTEQLFTARQIVMSEVPLAAKIETPDTDKDAVIPVQPGAAAYVDGEERSFLDRYSDLIWFSLMGLSLIGSAGAWFASYLRKDERTSTAAQRQRLLDMLATARRCSSAEELDTMQTEADAILRDTLDAYENGAIDSAALTAFSIALEQFHNAVADRKLLLSDASPLPPVRGVRPQAV</sequence>
<dbReference type="BioCyc" id="RPAL652103:RPDX1_RS01220-MONOMER"/>
<accession>E6VHB4</accession>
<feature type="transmembrane region" description="Helical" evidence="2">
    <location>
        <begin position="362"/>
        <end position="381"/>
    </location>
</feature>
<dbReference type="SUPFAM" id="SSF53850">
    <property type="entry name" value="Periplasmic binding protein-like II"/>
    <property type="match status" value="1"/>
</dbReference>
<keyword evidence="2" id="KW-1133">Transmembrane helix</keyword>